<dbReference type="InterPro" id="IPR036397">
    <property type="entry name" value="RNaseH_sf"/>
</dbReference>
<dbReference type="EMBL" id="JARKNE010000010">
    <property type="protein sequence ID" value="KAK5792125.1"/>
    <property type="molecule type" value="Genomic_DNA"/>
</dbReference>
<proteinExistence type="predicted"/>
<accession>A0ABR0NAV8</accession>
<evidence type="ECO:0000313" key="2">
    <source>
        <dbReference type="EMBL" id="KAK5792125.1"/>
    </source>
</evidence>
<dbReference type="Gene3D" id="3.30.420.10">
    <property type="entry name" value="Ribonuclease H-like superfamily/Ribonuclease H"/>
    <property type="match status" value="1"/>
</dbReference>
<name>A0ABR0NAV8_GOSAR</name>
<reference evidence="2 3" key="1">
    <citation type="submission" date="2023-03" db="EMBL/GenBank/DDBJ databases">
        <title>WGS of Gossypium arboreum.</title>
        <authorList>
            <person name="Yu D."/>
        </authorList>
    </citation>
    <scope>NUCLEOTIDE SEQUENCE [LARGE SCALE GENOMIC DNA]</scope>
    <source>
        <tissue evidence="2">Leaf</tissue>
    </source>
</reference>
<sequence length="191" mass="21324">MAISDMDFRQFSRVFKGRWVSLVGLLNHDKWAHLCTDGTVNLTTSFAAAGEVLQNHLGEWILGFNQFLGVCSAFEVELWGILDGLSILQEREVNRILIQIDSLEAVLAIQGIISTNPNSVLIRHIQILLQDKDHWVLRHISREANHVVDQISKMAPTDLEGVQNLTTAPLELIEILDCDKSSGAFNIVNIA</sequence>
<dbReference type="InterPro" id="IPR012337">
    <property type="entry name" value="RNaseH-like_sf"/>
</dbReference>
<dbReference type="Pfam" id="PF13456">
    <property type="entry name" value="RVT_3"/>
    <property type="match status" value="1"/>
</dbReference>
<dbReference type="SUPFAM" id="SSF53098">
    <property type="entry name" value="Ribonuclease H-like"/>
    <property type="match status" value="1"/>
</dbReference>
<dbReference type="Proteomes" id="UP001358586">
    <property type="component" value="Chromosome 10"/>
</dbReference>
<dbReference type="CDD" id="cd06222">
    <property type="entry name" value="RNase_H_like"/>
    <property type="match status" value="1"/>
</dbReference>
<dbReference type="InterPro" id="IPR002156">
    <property type="entry name" value="RNaseH_domain"/>
</dbReference>
<organism evidence="2 3">
    <name type="scientific">Gossypium arboreum</name>
    <name type="common">Tree cotton</name>
    <name type="synonym">Gossypium nanking</name>
    <dbReference type="NCBI Taxonomy" id="29729"/>
    <lineage>
        <taxon>Eukaryota</taxon>
        <taxon>Viridiplantae</taxon>
        <taxon>Streptophyta</taxon>
        <taxon>Embryophyta</taxon>
        <taxon>Tracheophyta</taxon>
        <taxon>Spermatophyta</taxon>
        <taxon>Magnoliopsida</taxon>
        <taxon>eudicotyledons</taxon>
        <taxon>Gunneridae</taxon>
        <taxon>Pentapetalae</taxon>
        <taxon>rosids</taxon>
        <taxon>malvids</taxon>
        <taxon>Malvales</taxon>
        <taxon>Malvaceae</taxon>
        <taxon>Malvoideae</taxon>
        <taxon>Gossypium</taxon>
    </lineage>
</organism>
<comment type="caution">
    <text evidence="2">The sequence shown here is derived from an EMBL/GenBank/DDBJ whole genome shotgun (WGS) entry which is preliminary data.</text>
</comment>
<gene>
    <name evidence="2" type="ORF">PVK06_033239</name>
</gene>
<evidence type="ECO:0000259" key="1">
    <source>
        <dbReference type="Pfam" id="PF13456"/>
    </source>
</evidence>
<dbReference type="PANTHER" id="PTHR47723">
    <property type="entry name" value="OS05G0353850 PROTEIN"/>
    <property type="match status" value="1"/>
</dbReference>
<feature type="domain" description="RNase H type-1" evidence="1">
    <location>
        <begin position="36"/>
        <end position="155"/>
    </location>
</feature>
<protein>
    <recommendedName>
        <fullName evidence="1">RNase H type-1 domain-containing protein</fullName>
    </recommendedName>
</protein>
<evidence type="ECO:0000313" key="3">
    <source>
        <dbReference type="Proteomes" id="UP001358586"/>
    </source>
</evidence>
<keyword evidence="3" id="KW-1185">Reference proteome</keyword>
<dbReference type="InterPro" id="IPR053151">
    <property type="entry name" value="RNase_H-like"/>
</dbReference>
<dbReference type="InterPro" id="IPR044730">
    <property type="entry name" value="RNase_H-like_dom_plant"/>
</dbReference>
<dbReference type="PANTHER" id="PTHR47723:SF13">
    <property type="entry name" value="PUTATIVE-RELATED"/>
    <property type="match status" value="1"/>
</dbReference>